<keyword evidence="3" id="KW-1185">Reference proteome</keyword>
<dbReference type="EMBL" id="JAULSN010000002">
    <property type="protein sequence ID" value="KAK3379184.1"/>
    <property type="molecule type" value="Genomic_DNA"/>
</dbReference>
<gene>
    <name evidence="2" type="ORF">B0T24DRAFT_610908</name>
</gene>
<dbReference type="Proteomes" id="UP001287356">
    <property type="component" value="Unassembled WGS sequence"/>
</dbReference>
<dbReference type="AlphaFoldDB" id="A0AAE0NDJ3"/>
<evidence type="ECO:0000256" key="1">
    <source>
        <dbReference type="SAM" id="SignalP"/>
    </source>
</evidence>
<evidence type="ECO:0000313" key="3">
    <source>
        <dbReference type="Proteomes" id="UP001287356"/>
    </source>
</evidence>
<sequence>MLSLLVPLSRSILSVRWPPVLARECGTEHSGESSCPQVATCRKRLLVWHLFLRERRDREQVRRKQYPGALTATNVPQSQSCQMLSVACVRACADAFSSKLQGRVQRDLVVDCFNLPALLLPAPNWANLLYART</sequence>
<feature type="chain" id="PRO_5042281994" description="Secreted protein" evidence="1">
    <location>
        <begin position="23"/>
        <end position="133"/>
    </location>
</feature>
<accession>A0AAE0NDJ3</accession>
<reference evidence="2" key="2">
    <citation type="submission" date="2023-06" db="EMBL/GenBank/DDBJ databases">
        <authorList>
            <consortium name="Lawrence Berkeley National Laboratory"/>
            <person name="Haridas S."/>
            <person name="Hensen N."/>
            <person name="Bonometti L."/>
            <person name="Westerberg I."/>
            <person name="Brannstrom I.O."/>
            <person name="Guillou S."/>
            <person name="Cros-Aarteil S."/>
            <person name="Calhoun S."/>
            <person name="Kuo A."/>
            <person name="Mondo S."/>
            <person name="Pangilinan J."/>
            <person name="Riley R."/>
            <person name="Labutti K."/>
            <person name="Andreopoulos B."/>
            <person name="Lipzen A."/>
            <person name="Chen C."/>
            <person name="Yanf M."/>
            <person name="Daum C."/>
            <person name="Ng V."/>
            <person name="Clum A."/>
            <person name="Steindorff A."/>
            <person name="Ohm R."/>
            <person name="Martin F."/>
            <person name="Silar P."/>
            <person name="Natvig D."/>
            <person name="Lalanne C."/>
            <person name="Gautier V."/>
            <person name="Ament-Velasquez S.L."/>
            <person name="Kruys A."/>
            <person name="Hutchinson M.I."/>
            <person name="Powell A.J."/>
            <person name="Barry K."/>
            <person name="Miller A.N."/>
            <person name="Grigoriev I.V."/>
            <person name="Debuchy R."/>
            <person name="Gladieux P."/>
            <person name="Thoren M.H."/>
            <person name="Johannesson H."/>
        </authorList>
    </citation>
    <scope>NUCLEOTIDE SEQUENCE</scope>
    <source>
        <strain evidence="2">CBS 958.72</strain>
    </source>
</reference>
<comment type="caution">
    <text evidence="2">The sequence shown here is derived from an EMBL/GenBank/DDBJ whole genome shotgun (WGS) entry which is preliminary data.</text>
</comment>
<name>A0AAE0NDJ3_9PEZI</name>
<feature type="signal peptide" evidence="1">
    <location>
        <begin position="1"/>
        <end position="22"/>
    </location>
</feature>
<evidence type="ECO:0000313" key="2">
    <source>
        <dbReference type="EMBL" id="KAK3379184.1"/>
    </source>
</evidence>
<organism evidence="2 3">
    <name type="scientific">Lasiosphaeria ovina</name>
    <dbReference type="NCBI Taxonomy" id="92902"/>
    <lineage>
        <taxon>Eukaryota</taxon>
        <taxon>Fungi</taxon>
        <taxon>Dikarya</taxon>
        <taxon>Ascomycota</taxon>
        <taxon>Pezizomycotina</taxon>
        <taxon>Sordariomycetes</taxon>
        <taxon>Sordariomycetidae</taxon>
        <taxon>Sordariales</taxon>
        <taxon>Lasiosphaeriaceae</taxon>
        <taxon>Lasiosphaeria</taxon>
    </lineage>
</organism>
<evidence type="ECO:0008006" key="4">
    <source>
        <dbReference type="Google" id="ProtNLM"/>
    </source>
</evidence>
<keyword evidence="1" id="KW-0732">Signal</keyword>
<reference evidence="2" key="1">
    <citation type="journal article" date="2023" name="Mol. Phylogenet. Evol.">
        <title>Genome-scale phylogeny and comparative genomics of the fungal order Sordariales.</title>
        <authorList>
            <person name="Hensen N."/>
            <person name="Bonometti L."/>
            <person name="Westerberg I."/>
            <person name="Brannstrom I.O."/>
            <person name="Guillou S."/>
            <person name="Cros-Aarteil S."/>
            <person name="Calhoun S."/>
            <person name="Haridas S."/>
            <person name="Kuo A."/>
            <person name="Mondo S."/>
            <person name="Pangilinan J."/>
            <person name="Riley R."/>
            <person name="LaButti K."/>
            <person name="Andreopoulos B."/>
            <person name="Lipzen A."/>
            <person name="Chen C."/>
            <person name="Yan M."/>
            <person name="Daum C."/>
            <person name="Ng V."/>
            <person name="Clum A."/>
            <person name="Steindorff A."/>
            <person name="Ohm R.A."/>
            <person name="Martin F."/>
            <person name="Silar P."/>
            <person name="Natvig D.O."/>
            <person name="Lalanne C."/>
            <person name="Gautier V."/>
            <person name="Ament-Velasquez S.L."/>
            <person name="Kruys A."/>
            <person name="Hutchinson M.I."/>
            <person name="Powell A.J."/>
            <person name="Barry K."/>
            <person name="Miller A.N."/>
            <person name="Grigoriev I.V."/>
            <person name="Debuchy R."/>
            <person name="Gladieux P."/>
            <person name="Hiltunen Thoren M."/>
            <person name="Johannesson H."/>
        </authorList>
    </citation>
    <scope>NUCLEOTIDE SEQUENCE</scope>
    <source>
        <strain evidence="2">CBS 958.72</strain>
    </source>
</reference>
<protein>
    <recommendedName>
        <fullName evidence="4">Secreted protein</fullName>
    </recommendedName>
</protein>
<proteinExistence type="predicted"/>